<organism evidence="1 2">
    <name type="scientific">Siminovitchia thermophila</name>
    <dbReference type="NCBI Taxonomy" id="1245522"/>
    <lineage>
        <taxon>Bacteria</taxon>
        <taxon>Bacillati</taxon>
        <taxon>Bacillota</taxon>
        <taxon>Bacilli</taxon>
        <taxon>Bacillales</taxon>
        <taxon>Bacillaceae</taxon>
        <taxon>Siminovitchia</taxon>
    </lineage>
</organism>
<evidence type="ECO:0000313" key="1">
    <source>
        <dbReference type="EMBL" id="MBM7717183.1"/>
    </source>
</evidence>
<gene>
    <name evidence="1" type="ORF">JOC94_004208</name>
</gene>
<sequence length="64" mass="7130">MVTETLINRKLEMLKKNGRVSCKSLEVARGVIDTAANNGMIVDAFKSGSYVGMGYWELKIRKHA</sequence>
<dbReference type="EMBL" id="JAFBFH010000040">
    <property type="protein sequence ID" value="MBM7717183.1"/>
    <property type="molecule type" value="Genomic_DNA"/>
</dbReference>
<reference evidence="1 2" key="1">
    <citation type="submission" date="2021-01" db="EMBL/GenBank/DDBJ databases">
        <title>Genomic Encyclopedia of Type Strains, Phase IV (KMG-IV): sequencing the most valuable type-strain genomes for metagenomic binning, comparative biology and taxonomic classification.</title>
        <authorList>
            <person name="Goeker M."/>
        </authorList>
    </citation>
    <scope>NUCLEOTIDE SEQUENCE [LARGE SCALE GENOMIC DNA]</scope>
    <source>
        <strain evidence="1 2">DSM 105453</strain>
    </source>
</reference>
<accession>A0ABS2RBZ4</accession>
<evidence type="ECO:0000313" key="2">
    <source>
        <dbReference type="Proteomes" id="UP000823485"/>
    </source>
</evidence>
<comment type="caution">
    <text evidence="1">The sequence shown here is derived from an EMBL/GenBank/DDBJ whole genome shotgun (WGS) entry which is preliminary data.</text>
</comment>
<keyword evidence="2" id="KW-1185">Reference proteome</keyword>
<protein>
    <submittedName>
        <fullName evidence="1">Uncharacterized protein</fullName>
    </submittedName>
</protein>
<dbReference type="Proteomes" id="UP000823485">
    <property type="component" value="Unassembled WGS sequence"/>
</dbReference>
<proteinExistence type="predicted"/>
<dbReference type="RefSeq" id="WP_205180179.1">
    <property type="nucleotide sequence ID" value="NZ_JAFBFH010000040.1"/>
</dbReference>
<name>A0ABS2RBZ4_9BACI</name>